<keyword evidence="10" id="KW-0969">Cilium</keyword>
<evidence type="ECO:0000256" key="3">
    <source>
        <dbReference type="ARBA" id="ARBA00009677"/>
    </source>
</evidence>
<comment type="caution">
    <text evidence="10">The sequence shown here is derived from an EMBL/GenBank/DDBJ whole genome shotgun (WGS) entry which is preliminary data.</text>
</comment>
<dbReference type="GO" id="GO:0005576">
    <property type="term" value="C:extracellular region"/>
    <property type="evidence" value="ECO:0007669"/>
    <property type="project" value="UniProtKB-SubCell"/>
</dbReference>
<dbReference type="EMBL" id="LUTU01000014">
    <property type="protein sequence ID" value="OAJ66555.1"/>
    <property type="molecule type" value="Genomic_DNA"/>
</dbReference>
<keyword evidence="10" id="KW-0282">Flagellum</keyword>
<evidence type="ECO:0000256" key="7">
    <source>
        <dbReference type="RuleBase" id="RU362065"/>
    </source>
</evidence>
<evidence type="ECO:0000256" key="2">
    <source>
        <dbReference type="ARBA" id="ARBA00004613"/>
    </source>
</evidence>
<keyword evidence="10" id="KW-0966">Cell projection</keyword>
<keyword evidence="5 7" id="KW-0964">Secreted</keyword>
<feature type="domain" description="Flagellar hook-associated protein FlgK helical" evidence="9">
    <location>
        <begin position="105"/>
        <end position="328"/>
    </location>
</feature>
<reference evidence="10 11" key="1">
    <citation type="submission" date="2016-03" db="EMBL/GenBank/DDBJ databases">
        <title>Draft genome sequence of Gluconobacter cerinus strain CECT 9110.</title>
        <authorList>
            <person name="Sainz F."/>
            <person name="Mas A."/>
            <person name="Torija M.J."/>
        </authorList>
    </citation>
    <scope>NUCLEOTIDE SEQUENCE [LARGE SCALE GENOMIC DNA]</scope>
    <source>
        <strain evidence="10 11">CECT 9110</strain>
    </source>
</reference>
<comment type="similarity">
    <text evidence="3 7">Belongs to the flagella basal body rod proteins family.</text>
</comment>
<dbReference type="AlphaFoldDB" id="A0A1B6VH62"/>
<protein>
    <recommendedName>
        <fullName evidence="4 7">Flagellar hook-associated protein 1</fullName>
        <shortName evidence="7">HAP1</shortName>
    </recommendedName>
</protein>
<evidence type="ECO:0000313" key="11">
    <source>
        <dbReference type="Proteomes" id="UP000077786"/>
    </source>
</evidence>
<dbReference type="SUPFAM" id="SSF64518">
    <property type="entry name" value="Phase 1 flagellin"/>
    <property type="match status" value="1"/>
</dbReference>
<evidence type="ECO:0000256" key="1">
    <source>
        <dbReference type="ARBA" id="ARBA00004365"/>
    </source>
</evidence>
<evidence type="ECO:0000256" key="4">
    <source>
        <dbReference type="ARBA" id="ARBA00016244"/>
    </source>
</evidence>
<evidence type="ECO:0000259" key="8">
    <source>
        <dbReference type="Pfam" id="PF06429"/>
    </source>
</evidence>
<gene>
    <name evidence="7" type="primary">flgK</name>
    <name evidence="10" type="ORF">A0123_02687</name>
</gene>
<dbReference type="InterPro" id="IPR053927">
    <property type="entry name" value="FlgK_helical"/>
</dbReference>
<accession>A0A1B6VH62</accession>
<dbReference type="InterPro" id="IPR002371">
    <property type="entry name" value="FlgK"/>
</dbReference>
<dbReference type="PANTHER" id="PTHR30033">
    <property type="entry name" value="FLAGELLAR HOOK-ASSOCIATED PROTEIN 1"/>
    <property type="match status" value="1"/>
</dbReference>
<proteinExistence type="inferred from homology"/>
<dbReference type="GO" id="GO:0009424">
    <property type="term" value="C:bacterial-type flagellum hook"/>
    <property type="evidence" value="ECO:0007669"/>
    <property type="project" value="UniProtKB-UniRule"/>
</dbReference>
<dbReference type="Proteomes" id="UP000077786">
    <property type="component" value="Unassembled WGS sequence"/>
</dbReference>
<name>A0A1B6VH62_9PROT</name>
<dbReference type="RefSeq" id="WP_064275191.1">
    <property type="nucleotide sequence ID" value="NZ_LUTU01000014.1"/>
</dbReference>
<dbReference type="Pfam" id="PF06429">
    <property type="entry name" value="Flg_bbr_C"/>
    <property type="match status" value="1"/>
</dbReference>
<dbReference type="PRINTS" id="PR01005">
    <property type="entry name" value="FLGHOOKAP1"/>
</dbReference>
<sequence length="507" mass="51296">MGLTDSLSIAVSGLQAVQYGMSTASQNVANASTAGYIKEVANVQSVVNDGTGGGVRRATTSLATNAHIQTALYSQNSEVSQYTTTSNALSVVTALQGSTSADSGSSGTLSDQLGNLQSALISLTSSASSSTTQSTVLSAANSFTQSLNTLANTVQEQRQNAQDGVVSSVSDINTNLTTIGSLSTKIMALKGQGLDTADIENQRFTALSSLSSELGVSWKVSSNGDMSITTEDGVTLPTHNTSSGSADTISSTWPLTTASAQISTSMSYPGNSDANAIPAITLNGKDITGHLTGGSLGADITLRDTTLPTMQAQFDSLAYTVASRFDAQGMSLFTTSSGNIPDASQTSIVPQGSAGFAQNIQVSQSYQDDPSLLVSGETASSSVVQNILSYAFGTTQSDGTGQVAAPTNNLGVTGKLSTGYSGSQSLVALATSLTANQAATANNASSSLSLAQTTQTNLSSSLAGTSTVSVDTEMANIVTLQNAYSANAKVISSVQSMFTALLNAVGS</sequence>
<feature type="domain" description="Flagellar basal-body/hook protein C-terminal" evidence="8">
    <location>
        <begin position="465"/>
        <end position="503"/>
    </location>
</feature>
<dbReference type="Pfam" id="PF22638">
    <property type="entry name" value="FlgK_D1"/>
    <property type="match status" value="1"/>
</dbReference>
<dbReference type="GO" id="GO:0005198">
    <property type="term" value="F:structural molecule activity"/>
    <property type="evidence" value="ECO:0007669"/>
    <property type="project" value="UniProtKB-UniRule"/>
</dbReference>
<dbReference type="InterPro" id="IPR010930">
    <property type="entry name" value="Flg_bb/hook_C_dom"/>
</dbReference>
<evidence type="ECO:0000256" key="5">
    <source>
        <dbReference type="ARBA" id="ARBA00022525"/>
    </source>
</evidence>
<dbReference type="GO" id="GO:0044780">
    <property type="term" value="P:bacterial-type flagellum assembly"/>
    <property type="evidence" value="ECO:0007669"/>
    <property type="project" value="InterPro"/>
</dbReference>
<dbReference type="PANTHER" id="PTHR30033:SF1">
    <property type="entry name" value="FLAGELLAR HOOK-ASSOCIATED PROTEIN 1"/>
    <property type="match status" value="1"/>
</dbReference>
<dbReference type="OrthoDB" id="7181295at2"/>
<evidence type="ECO:0000256" key="6">
    <source>
        <dbReference type="ARBA" id="ARBA00023143"/>
    </source>
</evidence>
<keyword evidence="6 7" id="KW-0975">Bacterial flagellum</keyword>
<comment type="subcellular location">
    <subcellularLocation>
        <location evidence="1 7">Bacterial flagellum</location>
    </subcellularLocation>
    <subcellularLocation>
        <location evidence="2 7">Secreted</location>
    </subcellularLocation>
</comment>
<evidence type="ECO:0000259" key="9">
    <source>
        <dbReference type="Pfam" id="PF22638"/>
    </source>
</evidence>
<dbReference type="PATRIC" id="fig|38307.3.peg.2805"/>
<dbReference type="NCBIfam" id="TIGR02492">
    <property type="entry name" value="flgK_ends"/>
    <property type="match status" value="1"/>
</dbReference>
<evidence type="ECO:0000313" key="10">
    <source>
        <dbReference type="EMBL" id="OAJ66555.1"/>
    </source>
</evidence>
<organism evidence="10 11">
    <name type="scientific">Gluconobacter cerinus</name>
    <dbReference type="NCBI Taxonomy" id="38307"/>
    <lineage>
        <taxon>Bacteria</taxon>
        <taxon>Pseudomonadati</taxon>
        <taxon>Pseudomonadota</taxon>
        <taxon>Alphaproteobacteria</taxon>
        <taxon>Acetobacterales</taxon>
        <taxon>Acetobacteraceae</taxon>
        <taxon>Gluconobacter</taxon>
    </lineage>
</organism>